<name>A0A0N4VDP4_ENTVE</name>
<gene>
    <name evidence="2" type="ORF">EVEC_LOCUS8220</name>
</gene>
<protein>
    <submittedName>
        <fullName evidence="4">IQ calmodulin-binding motif protein</fullName>
    </submittedName>
</protein>
<evidence type="ECO:0000256" key="1">
    <source>
        <dbReference type="SAM" id="MobiDB-lite"/>
    </source>
</evidence>
<feature type="region of interest" description="Disordered" evidence="1">
    <location>
        <begin position="37"/>
        <end position="67"/>
    </location>
</feature>
<reference evidence="4" key="1">
    <citation type="submission" date="2017-02" db="UniProtKB">
        <authorList>
            <consortium name="WormBaseParasite"/>
        </authorList>
    </citation>
    <scope>IDENTIFICATION</scope>
</reference>
<evidence type="ECO:0000313" key="3">
    <source>
        <dbReference type="Proteomes" id="UP000274131"/>
    </source>
</evidence>
<dbReference type="Pfam" id="PF00612">
    <property type="entry name" value="IQ"/>
    <property type="match status" value="1"/>
</dbReference>
<keyword evidence="3" id="KW-1185">Reference proteome</keyword>
<evidence type="ECO:0000313" key="2">
    <source>
        <dbReference type="EMBL" id="VDD93469.1"/>
    </source>
</evidence>
<reference evidence="2 3" key="2">
    <citation type="submission" date="2018-10" db="EMBL/GenBank/DDBJ databases">
        <authorList>
            <consortium name="Pathogen Informatics"/>
        </authorList>
    </citation>
    <scope>NUCLEOTIDE SEQUENCE [LARGE SCALE GENOMIC DNA]</scope>
</reference>
<dbReference type="WBParaSite" id="EVEC_0000873601-mRNA-1">
    <property type="protein sequence ID" value="EVEC_0000873601-mRNA-1"/>
    <property type="gene ID" value="EVEC_0000873601"/>
</dbReference>
<dbReference type="AlphaFoldDB" id="A0A0N4VDP4"/>
<evidence type="ECO:0000313" key="4">
    <source>
        <dbReference type="WBParaSite" id="EVEC_0000873601-mRNA-1"/>
    </source>
</evidence>
<accession>A0A0N4VDP4</accession>
<dbReference type="OrthoDB" id="407555at2759"/>
<dbReference type="InterPro" id="IPR000048">
    <property type="entry name" value="IQ_motif_EF-hand-BS"/>
</dbReference>
<dbReference type="EMBL" id="UXUI01009321">
    <property type="protein sequence ID" value="VDD93469.1"/>
    <property type="molecule type" value="Genomic_DNA"/>
</dbReference>
<sequence length="122" mass="13591">MFGLKTFQHCYFKKVQHAALVIQKYFRKHRAVAENAAAAATATNNSNNSRNTDDSSNDGEGKMNEAKGQINVAQEELVLKFCSNRTAKKLDVSDLVEHKDTMILGSVEEKAALIIQNAFRFV</sequence>
<organism evidence="4">
    <name type="scientific">Enterobius vermicularis</name>
    <name type="common">Human pinworm</name>
    <dbReference type="NCBI Taxonomy" id="51028"/>
    <lineage>
        <taxon>Eukaryota</taxon>
        <taxon>Metazoa</taxon>
        <taxon>Ecdysozoa</taxon>
        <taxon>Nematoda</taxon>
        <taxon>Chromadorea</taxon>
        <taxon>Rhabditida</taxon>
        <taxon>Spirurina</taxon>
        <taxon>Oxyuridomorpha</taxon>
        <taxon>Oxyuroidea</taxon>
        <taxon>Oxyuridae</taxon>
        <taxon>Enterobius</taxon>
    </lineage>
</organism>
<proteinExistence type="predicted"/>
<feature type="compositionally biased region" description="Low complexity" evidence="1">
    <location>
        <begin position="37"/>
        <end position="50"/>
    </location>
</feature>
<dbReference type="Proteomes" id="UP000274131">
    <property type="component" value="Unassembled WGS sequence"/>
</dbReference>